<feature type="transmembrane region" description="Helical" evidence="7">
    <location>
        <begin position="455"/>
        <end position="476"/>
    </location>
</feature>
<dbReference type="InterPro" id="IPR006043">
    <property type="entry name" value="NCS2"/>
</dbReference>
<keyword evidence="6 7" id="KW-0472">Membrane</keyword>
<dbReference type="Pfam" id="PF00860">
    <property type="entry name" value="Xan_ur_permease"/>
    <property type="match status" value="1"/>
</dbReference>
<comment type="similarity">
    <text evidence="2">Belongs to the nucleobase:cation symporter-2 (NCS2) (TC 2.A.40) family.</text>
</comment>
<evidence type="ECO:0000313" key="9">
    <source>
        <dbReference type="EMBL" id="WDI02659.1"/>
    </source>
</evidence>
<gene>
    <name evidence="8" type="ORF">PUW23_01315</name>
    <name evidence="9" type="ORF">PUW25_01305</name>
</gene>
<dbReference type="Proteomes" id="UP001220962">
    <property type="component" value="Chromosome"/>
</dbReference>
<feature type="transmembrane region" description="Helical" evidence="7">
    <location>
        <begin position="180"/>
        <end position="200"/>
    </location>
</feature>
<organism evidence="8 10">
    <name type="scientific">Paenibacillus urinalis</name>
    <dbReference type="NCBI Taxonomy" id="521520"/>
    <lineage>
        <taxon>Bacteria</taxon>
        <taxon>Bacillati</taxon>
        <taxon>Bacillota</taxon>
        <taxon>Bacilli</taxon>
        <taxon>Bacillales</taxon>
        <taxon>Paenibacillaceae</taxon>
        <taxon>Paenibacillus</taxon>
    </lineage>
</organism>
<feature type="transmembrane region" description="Helical" evidence="7">
    <location>
        <begin position="392"/>
        <end position="411"/>
    </location>
</feature>
<feature type="transmembrane region" description="Helical" evidence="7">
    <location>
        <begin position="482"/>
        <end position="501"/>
    </location>
</feature>
<feature type="transmembrane region" description="Helical" evidence="7">
    <location>
        <begin position="417"/>
        <end position="435"/>
    </location>
</feature>
<reference evidence="8 11" key="1">
    <citation type="submission" date="2023-02" db="EMBL/GenBank/DDBJ databases">
        <title>Pathogen: clinical or host-associated sample.</title>
        <authorList>
            <person name="Hergert J."/>
            <person name="Casey R."/>
            <person name="Wagner J."/>
            <person name="Young E.L."/>
            <person name="Oakeson K.F."/>
        </authorList>
    </citation>
    <scope>NUCLEOTIDE SEQUENCE</scope>
    <source>
        <strain evidence="9 11">2022CK-00829</strain>
        <strain evidence="8">2022CK-00830</strain>
    </source>
</reference>
<evidence type="ECO:0000256" key="7">
    <source>
        <dbReference type="SAM" id="Phobius"/>
    </source>
</evidence>
<feature type="transmembrane region" description="Helical" evidence="7">
    <location>
        <begin position="359"/>
        <end position="380"/>
    </location>
</feature>
<dbReference type="GO" id="GO:0005886">
    <property type="term" value="C:plasma membrane"/>
    <property type="evidence" value="ECO:0007669"/>
    <property type="project" value="TreeGrafter"/>
</dbReference>
<dbReference type="RefSeq" id="WP_274337907.1">
    <property type="nucleotide sequence ID" value="NZ_CP118101.1"/>
</dbReference>
<dbReference type="AlphaFoldDB" id="A0AAX3MZQ2"/>
<evidence type="ECO:0000313" key="11">
    <source>
        <dbReference type="Proteomes" id="UP001221519"/>
    </source>
</evidence>
<evidence type="ECO:0000256" key="2">
    <source>
        <dbReference type="ARBA" id="ARBA00008821"/>
    </source>
</evidence>
<feature type="transmembrane region" description="Helical" evidence="7">
    <location>
        <begin position="121"/>
        <end position="138"/>
    </location>
</feature>
<dbReference type="GO" id="GO:0042907">
    <property type="term" value="F:xanthine transmembrane transporter activity"/>
    <property type="evidence" value="ECO:0007669"/>
    <property type="project" value="TreeGrafter"/>
</dbReference>
<dbReference type="NCBIfam" id="NF008502">
    <property type="entry name" value="PRK11412.1"/>
    <property type="match status" value="1"/>
</dbReference>
<feature type="transmembrane region" description="Helical" evidence="7">
    <location>
        <begin position="80"/>
        <end position="101"/>
    </location>
</feature>
<evidence type="ECO:0000313" key="8">
    <source>
        <dbReference type="EMBL" id="WDH82916.1"/>
    </source>
</evidence>
<keyword evidence="11" id="KW-1185">Reference proteome</keyword>
<accession>A0AAX3MZQ2</accession>
<dbReference type="Proteomes" id="UP001221519">
    <property type="component" value="Chromosome"/>
</dbReference>
<dbReference type="EMBL" id="CP118101">
    <property type="protein sequence ID" value="WDH82916.1"/>
    <property type="molecule type" value="Genomic_DNA"/>
</dbReference>
<dbReference type="PANTHER" id="PTHR42810">
    <property type="entry name" value="PURINE PERMEASE C1399.01C-RELATED"/>
    <property type="match status" value="1"/>
</dbReference>
<feature type="transmembrane region" description="Helical" evidence="7">
    <location>
        <begin position="237"/>
        <end position="257"/>
    </location>
</feature>
<evidence type="ECO:0000256" key="1">
    <source>
        <dbReference type="ARBA" id="ARBA00004141"/>
    </source>
</evidence>
<comment type="subcellular location">
    <subcellularLocation>
        <location evidence="1">Membrane</location>
        <topology evidence="1">Multi-pass membrane protein</topology>
    </subcellularLocation>
</comment>
<evidence type="ECO:0000313" key="10">
    <source>
        <dbReference type="Proteomes" id="UP001220962"/>
    </source>
</evidence>
<keyword evidence="5 7" id="KW-1133">Transmembrane helix</keyword>
<evidence type="ECO:0000256" key="4">
    <source>
        <dbReference type="ARBA" id="ARBA00022692"/>
    </source>
</evidence>
<feature type="transmembrane region" description="Helical" evidence="7">
    <location>
        <begin position="266"/>
        <end position="284"/>
    </location>
</feature>
<proteinExistence type="inferred from homology"/>
<name>A0AAX3MZQ2_9BACL</name>
<dbReference type="PANTHER" id="PTHR42810:SF6">
    <property type="entry name" value="PURINE PERMEASE YBBY-RELATED"/>
    <property type="match status" value="1"/>
</dbReference>
<evidence type="ECO:0000256" key="5">
    <source>
        <dbReference type="ARBA" id="ARBA00022989"/>
    </source>
</evidence>
<evidence type="ECO:0000256" key="6">
    <source>
        <dbReference type="ARBA" id="ARBA00023136"/>
    </source>
</evidence>
<keyword evidence="4 7" id="KW-0812">Transmembrane</keyword>
<protein>
    <submittedName>
        <fullName evidence="8">Uracil/xanthine transporter</fullName>
    </submittedName>
</protein>
<dbReference type="NCBIfam" id="NF037981">
    <property type="entry name" value="NCS2_1"/>
    <property type="match status" value="1"/>
</dbReference>
<sequence length="520" mass="56103">MSTDKKPITKCEMKDKEKHLNKGLNTKLDKIAEKNEVELEKNQTTSAELRSMITISELRQKGSGVELRPSYLLQELKSRFSLNVLLAGVQWLFFLFTNTVMVPLSIGHALGLPPEEIAASMQRSFILTGLLCIVQVIWGHRYALMDGPAGVWWGVVLSICASAPAMGMDLATVGSSLMSGFILSSVMVIILAMCGFIRILQRVFTPIVMGVYLLLLTFQLANTFFKGMIGYDQSGTWNLPLAGLSLVIILVVAVIHLKGRGKWGQFSLLGGIVIGWIAYAVLFGQNSGSAASAASTGGSAGSASLWQWMPWGNFGLEPGIIMVGLLAGLVNMTNTLTSLTAAGELFNRTATPGQYKRAFIFTNVFSVLGGCLGLIPFGTFASSIGFLENTKVLRRAALLAGSLMFIIVGVFPSLSGWLAQLPLTVGNAVLFAAYLQMFGTAIRTFQGAVFNPKTIYRVALPVLVGISIMNIPISAFRDFPPLLTPLLSNGLVIGVVLVIILENMVGWDKYETAKLNKNMG</sequence>
<feature type="transmembrane region" description="Helical" evidence="7">
    <location>
        <begin position="207"/>
        <end position="225"/>
    </location>
</feature>
<evidence type="ECO:0000256" key="3">
    <source>
        <dbReference type="ARBA" id="ARBA00022448"/>
    </source>
</evidence>
<keyword evidence="3" id="KW-0813">Transport</keyword>
<feature type="transmembrane region" description="Helical" evidence="7">
    <location>
        <begin position="150"/>
        <end position="168"/>
    </location>
</feature>
<dbReference type="EMBL" id="CP118108">
    <property type="protein sequence ID" value="WDI02659.1"/>
    <property type="molecule type" value="Genomic_DNA"/>
</dbReference>